<evidence type="ECO:0000256" key="5">
    <source>
        <dbReference type="ARBA" id="ARBA00023157"/>
    </source>
</evidence>
<dbReference type="CDD" id="cd19387">
    <property type="entry name" value="TGF_beta_univin"/>
    <property type="match status" value="1"/>
</dbReference>
<dbReference type="InterPro" id="IPR017948">
    <property type="entry name" value="TGFb_CS"/>
</dbReference>
<dbReference type="RefSeq" id="XP_002732397.2">
    <property type="nucleotide sequence ID" value="XM_002732351.2"/>
</dbReference>
<reference evidence="11" key="1">
    <citation type="submission" date="2025-08" db="UniProtKB">
        <authorList>
            <consortium name="RefSeq"/>
        </authorList>
    </citation>
    <scope>IDENTIFICATION</scope>
    <source>
        <tissue evidence="11">Testes</tissue>
    </source>
</reference>
<dbReference type="Pfam" id="PF00019">
    <property type="entry name" value="TGF_beta"/>
    <property type="match status" value="1"/>
</dbReference>
<evidence type="ECO:0000313" key="11">
    <source>
        <dbReference type="RefSeq" id="XP_002732397.2"/>
    </source>
</evidence>
<evidence type="ECO:0000256" key="7">
    <source>
        <dbReference type="SAM" id="MobiDB-lite"/>
    </source>
</evidence>
<evidence type="ECO:0000256" key="6">
    <source>
        <dbReference type="RuleBase" id="RU000354"/>
    </source>
</evidence>
<evidence type="ECO:0000256" key="3">
    <source>
        <dbReference type="ARBA" id="ARBA00022525"/>
    </source>
</evidence>
<evidence type="ECO:0000256" key="2">
    <source>
        <dbReference type="ARBA" id="ARBA00006656"/>
    </source>
</evidence>
<evidence type="ECO:0000256" key="4">
    <source>
        <dbReference type="ARBA" id="ARBA00023030"/>
    </source>
</evidence>
<keyword evidence="8" id="KW-0732">Signal</keyword>
<dbReference type="SMART" id="SM00204">
    <property type="entry name" value="TGFB"/>
    <property type="match status" value="1"/>
</dbReference>
<dbReference type="InterPro" id="IPR001839">
    <property type="entry name" value="TGF-b_C"/>
</dbReference>
<name>A0ABM0GL90_SACKO</name>
<feature type="signal peptide" evidence="8">
    <location>
        <begin position="1"/>
        <end position="29"/>
    </location>
</feature>
<keyword evidence="4 6" id="KW-0339">Growth factor</keyword>
<organism evidence="10 11">
    <name type="scientific">Saccoglossus kowalevskii</name>
    <name type="common">Acorn worm</name>
    <dbReference type="NCBI Taxonomy" id="10224"/>
    <lineage>
        <taxon>Eukaryota</taxon>
        <taxon>Metazoa</taxon>
        <taxon>Hemichordata</taxon>
        <taxon>Enteropneusta</taxon>
        <taxon>Harrimaniidae</taxon>
        <taxon>Saccoglossus</taxon>
    </lineage>
</organism>
<dbReference type="PANTHER" id="PTHR11848:SF300">
    <property type="entry name" value="CVG1 PROTEIN"/>
    <property type="match status" value="1"/>
</dbReference>
<dbReference type="PRINTS" id="PR00669">
    <property type="entry name" value="INHIBINA"/>
</dbReference>
<evidence type="ECO:0000259" key="9">
    <source>
        <dbReference type="PROSITE" id="PS51362"/>
    </source>
</evidence>
<dbReference type="GeneID" id="100313762"/>
<dbReference type="PROSITE" id="PS00250">
    <property type="entry name" value="TGF_BETA_1"/>
    <property type="match status" value="1"/>
</dbReference>
<evidence type="ECO:0000256" key="1">
    <source>
        <dbReference type="ARBA" id="ARBA00004613"/>
    </source>
</evidence>
<dbReference type="InterPro" id="IPR015615">
    <property type="entry name" value="TGF-beta-rel"/>
</dbReference>
<dbReference type="Gene3D" id="2.60.120.970">
    <property type="match status" value="1"/>
</dbReference>
<dbReference type="SUPFAM" id="SSF57501">
    <property type="entry name" value="Cystine-knot cytokines"/>
    <property type="match status" value="1"/>
</dbReference>
<dbReference type="Gene3D" id="2.10.90.10">
    <property type="entry name" value="Cystine-knot cytokines"/>
    <property type="match status" value="1"/>
</dbReference>
<feature type="region of interest" description="Disordered" evidence="7">
    <location>
        <begin position="251"/>
        <end position="273"/>
    </location>
</feature>
<protein>
    <submittedName>
        <fullName evidence="11">Univin</fullName>
    </submittedName>
</protein>
<comment type="similarity">
    <text evidence="2 6">Belongs to the TGF-beta family.</text>
</comment>
<dbReference type="PROSITE" id="PS51362">
    <property type="entry name" value="TGF_BETA_2"/>
    <property type="match status" value="1"/>
</dbReference>
<keyword evidence="3" id="KW-0964">Secreted</keyword>
<gene>
    <name evidence="11" type="primary">LOC100313762</name>
</gene>
<dbReference type="Pfam" id="PF00688">
    <property type="entry name" value="TGFb_propeptide"/>
    <property type="match status" value="1"/>
</dbReference>
<dbReference type="InterPro" id="IPR001111">
    <property type="entry name" value="TGF-b_propeptide"/>
</dbReference>
<accession>A0ABM0GL90</accession>
<feature type="domain" description="TGF-beta family profile" evidence="9">
    <location>
        <begin position="259"/>
        <end position="380"/>
    </location>
</feature>
<feature type="compositionally biased region" description="Basic residues" evidence="7">
    <location>
        <begin position="259"/>
        <end position="272"/>
    </location>
</feature>
<evidence type="ECO:0000313" key="10">
    <source>
        <dbReference type="Proteomes" id="UP000694865"/>
    </source>
</evidence>
<sequence>MSVTNNNSTMIGKIAPVMLLAILTNSCVASPTNLVDSEKLEKRMLAAFGLHERPRPKPTVTVPQFMLDLYKRVEMGNVKTLESPRCQFVDSNIPGNIVRSFPNRGTTLKQSNSSRGDICFRRKLLYNVSTVPLGEKIHTAEVRLEFPHSIQSWGIPTGLVYIVKIYQMLSNTTAVDGGKQLKLLVSRELQRHKQNYRPYDIVSAVRMWQADPSTNHGLLLTLETEDNNIPDNYGNCPDIPSYQPTLEMISEDDSQCEKRTKRASSGRNRKKPEHADICKRHPLYVNFREVGWHDWIIAPAGYEAFYCHGDCPFPLNENLNGTNHAIIQTLVNTIEPNAVKSKACCAPTKLSSISMLYFDNNDNVVLRQYENMVVEACGCL</sequence>
<proteinExistence type="inferred from homology"/>
<comment type="subcellular location">
    <subcellularLocation>
        <location evidence="1">Secreted</location>
    </subcellularLocation>
</comment>
<keyword evidence="10" id="KW-1185">Reference proteome</keyword>
<dbReference type="Proteomes" id="UP000694865">
    <property type="component" value="Unplaced"/>
</dbReference>
<dbReference type="PANTHER" id="PTHR11848">
    <property type="entry name" value="TGF-BETA FAMILY"/>
    <property type="match status" value="1"/>
</dbReference>
<keyword evidence="5" id="KW-1015">Disulfide bond</keyword>
<dbReference type="InterPro" id="IPR029034">
    <property type="entry name" value="Cystine-knot_cytokine"/>
</dbReference>
<evidence type="ECO:0000256" key="8">
    <source>
        <dbReference type="SAM" id="SignalP"/>
    </source>
</evidence>
<feature type="chain" id="PRO_5046685612" evidence="8">
    <location>
        <begin position="30"/>
        <end position="380"/>
    </location>
</feature>